<dbReference type="Gene3D" id="3.30.470.20">
    <property type="entry name" value="ATP-grasp fold, B domain"/>
    <property type="match status" value="1"/>
</dbReference>
<sequence>MILIDKPYVSDFLIETIKKNNFKIVATSEATKIILDKSLNWISEKEAIHLIKNNPTTPIYSNSENIISWVEQNLEFSKLPNQIQLFKNKITFRELVQDIFPKYFFKGVKFEDLDSISIDNLPFPFIIKPAIGFFSLGVHKVDKPQEWKEVLVKIKQEITQIKGFYPSEVLNTTNFIIEECIEGEEYAIDCYFNNKGEPIVLNILHHIFSSGKDVSDRIYTTSKEIIENNIDKIEKFLQIIGEKASLINFPVHVEVRIAKKGEIIPIEVNPLRFGGWCTTGDLSWYAYGINSYEYFLKGKKPQWEEILETRKDKKYSIILLDNNSGIDKNNISHFNYEQVLKDFENPLSLRKVNFNEYPIFGILFVETSLGNEQELDKILTSKLKKYIVLK</sequence>
<dbReference type="PATRIC" id="fig|1622118.3.peg.688"/>
<evidence type="ECO:0000256" key="3">
    <source>
        <dbReference type="ARBA" id="ARBA00022840"/>
    </source>
</evidence>
<protein>
    <submittedName>
        <fullName evidence="6">ATP-grasp 4 superfamily protein</fullName>
    </submittedName>
</protein>
<evidence type="ECO:0000256" key="2">
    <source>
        <dbReference type="ARBA" id="ARBA00022741"/>
    </source>
</evidence>
<dbReference type="STRING" id="1622118.Lupro_03240"/>
<keyword evidence="1" id="KW-0436">Ligase</keyword>
<evidence type="ECO:0000256" key="4">
    <source>
        <dbReference type="PROSITE-ProRule" id="PRU00409"/>
    </source>
</evidence>
<dbReference type="InterPro" id="IPR052032">
    <property type="entry name" value="ATP-dep_AA_Ligase"/>
</dbReference>
<dbReference type="Pfam" id="PF13535">
    <property type="entry name" value="ATP-grasp_4"/>
    <property type="match status" value="1"/>
</dbReference>
<accession>A0A0X8G5B1</accession>
<dbReference type="AlphaFoldDB" id="A0A0X8G5B1"/>
<dbReference type="GO" id="GO:0016874">
    <property type="term" value="F:ligase activity"/>
    <property type="evidence" value="ECO:0007669"/>
    <property type="project" value="UniProtKB-KW"/>
</dbReference>
<keyword evidence="2 4" id="KW-0547">Nucleotide-binding</keyword>
<organism evidence="6 7">
    <name type="scientific">Lutibacter profundi</name>
    <dbReference type="NCBI Taxonomy" id="1622118"/>
    <lineage>
        <taxon>Bacteria</taxon>
        <taxon>Pseudomonadati</taxon>
        <taxon>Bacteroidota</taxon>
        <taxon>Flavobacteriia</taxon>
        <taxon>Flavobacteriales</taxon>
        <taxon>Flavobacteriaceae</taxon>
        <taxon>Lutibacter</taxon>
    </lineage>
</organism>
<dbReference type="KEGG" id="lut:Lupro_03240"/>
<dbReference type="GO" id="GO:0046872">
    <property type="term" value="F:metal ion binding"/>
    <property type="evidence" value="ECO:0007669"/>
    <property type="project" value="InterPro"/>
</dbReference>
<dbReference type="PANTHER" id="PTHR43585">
    <property type="entry name" value="FUMIPYRROLE BIOSYNTHESIS PROTEIN C"/>
    <property type="match status" value="1"/>
</dbReference>
<evidence type="ECO:0000256" key="1">
    <source>
        <dbReference type="ARBA" id="ARBA00022598"/>
    </source>
</evidence>
<proteinExistence type="predicted"/>
<dbReference type="OrthoDB" id="9803907at2"/>
<reference evidence="7" key="1">
    <citation type="submission" date="2015-12" db="EMBL/GenBank/DDBJ databases">
        <title>Complete genome sequence of Lutibacter profundus strain LP1.</title>
        <authorList>
            <person name="Wissuwa J."/>
            <person name="Le Moine Bauer S."/>
            <person name="Stokke R."/>
            <person name="Dahle H."/>
            <person name="Steen I.H."/>
        </authorList>
    </citation>
    <scope>NUCLEOTIDE SEQUENCE [LARGE SCALE GENOMIC DNA]</scope>
    <source>
        <strain evidence="7">LP1</strain>
    </source>
</reference>
<keyword evidence="3 4" id="KW-0067">ATP-binding</keyword>
<dbReference type="GO" id="GO:0005524">
    <property type="term" value="F:ATP binding"/>
    <property type="evidence" value="ECO:0007669"/>
    <property type="project" value="UniProtKB-UniRule"/>
</dbReference>
<dbReference type="PANTHER" id="PTHR43585:SF2">
    <property type="entry name" value="ATP-GRASP ENZYME FSQD"/>
    <property type="match status" value="1"/>
</dbReference>
<dbReference type="RefSeq" id="WP_068206222.1">
    <property type="nucleotide sequence ID" value="NZ_CP013355.1"/>
</dbReference>
<gene>
    <name evidence="6" type="ORF">Lupro_03240</name>
</gene>
<evidence type="ECO:0000313" key="7">
    <source>
        <dbReference type="Proteomes" id="UP000059672"/>
    </source>
</evidence>
<keyword evidence="7" id="KW-1185">Reference proteome</keyword>
<evidence type="ECO:0000313" key="6">
    <source>
        <dbReference type="EMBL" id="AMC10326.1"/>
    </source>
</evidence>
<reference evidence="6 7" key="2">
    <citation type="journal article" date="2016" name="Int. J. Syst. Evol. Microbiol.">
        <title>Lutibacter profundi sp. nov., isolated from a deep-sea hydrothermal system on the Arctic Mid-Ocean Ridge and emended description of the genus Lutibacter.</title>
        <authorList>
            <person name="Le Moine Bauer S."/>
            <person name="Roalkvam I."/>
            <person name="Steen I.H."/>
            <person name="Dahle H."/>
        </authorList>
    </citation>
    <scope>NUCLEOTIDE SEQUENCE [LARGE SCALE GENOMIC DNA]</scope>
    <source>
        <strain evidence="6 7">LP1</strain>
    </source>
</reference>
<dbReference type="InterPro" id="IPR011761">
    <property type="entry name" value="ATP-grasp"/>
</dbReference>
<evidence type="ECO:0000259" key="5">
    <source>
        <dbReference type="PROSITE" id="PS50975"/>
    </source>
</evidence>
<dbReference type="EMBL" id="CP013355">
    <property type="protein sequence ID" value="AMC10326.1"/>
    <property type="molecule type" value="Genomic_DNA"/>
</dbReference>
<name>A0A0X8G5B1_9FLAO</name>
<feature type="domain" description="ATP-grasp" evidence="5">
    <location>
        <begin position="89"/>
        <end position="300"/>
    </location>
</feature>
<dbReference type="SUPFAM" id="SSF56059">
    <property type="entry name" value="Glutathione synthetase ATP-binding domain-like"/>
    <property type="match status" value="1"/>
</dbReference>
<dbReference type="Proteomes" id="UP000059672">
    <property type="component" value="Chromosome"/>
</dbReference>
<dbReference type="PROSITE" id="PS50975">
    <property type="entry name" value="ATP_GRASP"/>
    <property type="match status" value="1"/>
</dbReference>